<keyword evidence="7 12" id="KW-1133">Transmembrane helix</keyword>
<feature type="transmembrane region" description="Helical" evidence="12">
    <location>
        <begin position="144"/>
        <end position="163"/>
    </location>
</feature>
<dbReference type="GO" id="GO:0019905">
    <property type="term" value="F:syntaxin binding"/>
    <property type="evidence" value="ECO:0007669"/>
    <property type="project" value="TreeGrafter"/>
</dbReference>
<dbReference type="Pfam" id="PF00892">
    <property type="entry name" value="EamA"/>
    <property type="match status" value="1"/>
</dbReference>
<feature type="transmembrane region" description="Helical" evidence="12">
    <location>
        <begin position="246"/>
        <end position="267"/>
    </location>
</feature>
<keyword evidence="9" id="KW-0406">Ion transport</keyword>
<evidence type="ECO:0000259" key="13">
    <source>
        <dbReference type="Pfam" id="PF00892"/>
    </source>
</evidence>
<evidence type="ECO:0000256" key="11">
    <source>
        <dbReference type="SAM" id="MobiDB-lite"/>
    </source>
</evidence>
<keyword evidence="8" id="KW-0333">Golgi apparatus</keyword>
<dbReference type="Proteomes" id="UP000541610">
    <property type="component" value="Unassembled WGS sequence"/>
</dbReference>
<feature type="transmembrane region" description="Helical" evidence="12">
    <location>
        <begin position="79"/>
        <end position="102"/>
    </location>
</feature>
<evidence type="ECO:0000256" key="4">
    <source>
        <dbReference type="ARBA" id="ARBA00022448"/>
    </source>
</evidence>
<evidence type="ECO:0000259" key="15">
    <source>
        <dbReference type="Pfam" id="PF20655"/>
    </source>
</evidence>
<evidence type="ECO:0000256" key="3">
    <source>
        <dbReference type="ARBA" id="ARBA00008180"/>
    </source>
</evidence>
<feature type="compositionally biased region" description="Basic and acidic residues" evidence="11">
    <location>
        <begin position="832"/>
        <end position="846"/>
    </location>
</feature>
<gene>
    <name evidence="16" type="primary">VPS52</name>
    <name evidence="16" type="ORF">FOZ60_016297</name>
</gene>
<dbReference type="PANTHER" id="PTHR14190">
    <property type="entry name" value="SUPPRESSOR OF ACTIN MUTATIONS 2/VACUOLAR PROTEIN SORTING 52"/>
    <property type="match status" value="1"/>
</dbReference>
<evidence type="ECO:0000256" key="2">
    <source>
        <dbReference type="ARBA" id="ARBA00004601"/>
    </source>
</evidence>
<evidence type="ECO:0000259" key="14">
    <source>
        <dbReference type="Pfam" id="PF04129"/>
    </source>
</evidence>
<dbReference type="OrthoDB" id="19482at2759"/>
<evidence type="ECO:0000256" key="9">
    <source>
        <dbReference type="ARBA" id="ARBA00023065"/>
    </source>
</evidence>
<dbReference type="GO" id="GO:0005829">
    <property type="term" value="C:cytosol"/>
    <property type="evidence" value="ECO:0007669"/>
    <property type="project" value="GOC"/>
</dbReference>
<protein>
    <submittedName>
        <fullName evidence="16">Vacuolar protein sorting-associated protein 52</fullName>
    </submittedName>
</protein>
<evidence type="ECO:0000313" key="17">
    <source>
        <dbReference type="Proteomes" id="UP000541610"/>
    </source>
</evidence>
<keyword evidence="5 12" id="KW-0812">Transmembrane</keyword>
<dbReference type="InterPro" id="IPR037185">
    <property type="entry name" value="EmrE-like"/>
</dbReference>
<dbReference type="GO" id="GO:0032456">
    <property type="term" value="P:endocytic recycling"/>
    <property type="evidence" value="ECO:0007669"/>
    <property type="project" value="TreeGrafter"/>
</dbReference>
<evidence type="ECO:0000256" key="12">
    <source>
        <dbReference type="SAM" id="Phobius"/>
    </source>
</evidence>
<dbReference type="InterPro" id="IPR048319">
    <property type="entry name" value="Vps52_CC"/>
</dbReference>
<dbReference type="SUPFAM" id="SSF103481">
    <property type="entry name" value="Multidrug resistance efflux transporter EmrE"/>
    <property type="match status" value="1"/>
</dbReference>
<feature type="transmembrane region" description="Helical" evidence="12">
    <location>
        <begin position="287"/>
        <end position="312"/>
    </location>
</feature>
<feature type="transmembrane region" description="Helical" evidence="12">
    <location>
        <begin position="324"/>
        <end position="341"/>
    </location>
</feature>
<feature type="transmembrane region" description="Helical" evidence="12">
    <location>
        <begin position="172"/>
        <end position="193"/>
    </location>
</feature>
<proteinExistence type="inferred from homology"/>
<feature type="transmembrane region" description="Helical" evidence="12">
    <location>
        <begin position="447"/>
        <end position="464"/>
    </location>
</feature>
<feature type="domain" description="Vps52 coiled-coil" evidence="14">
    <location>
        <begin position="978"/>
        <end position="1149"/>
    </location>
</feature>
<feature type="transmembrane region" description="Helical" evidence="12">
    <location>
        <begin position="205"/>
        <end position="225"/>
    </location>
</feature>
<dbReference type="GO" id="GO:0005254">
    <property type="term" value="F:chloride channel activity"/>
    <property type="evidence" value="ECO:0007669"/>
    <property type="project" value="InterPro"/>
</dbReference>
<name>A0A7J6P4N8_PEROL</name>
<dbReference type="Pfam" id="PF20655">
    <property type="entry name" value="Vps52_C"/>
    <property type="match status" value="1"/>
</dbReference>
<feature type="transmembrane region" description="Helical" evidence="12">
    <location>
        <begin position="606"/>
        <end position="629"/>
    </location>
</feature>
<dbReference type="GO" id="GO:0000938">
    <property type="term" value="C:GARP complex"/>
    <property type="evidence" value="ECO:0007669"/>
    <property type="project" value="TreeGrafter"/>
</dbReference>
<dbReference type="GO" id="GO:0042147">
    <property type="term" value="P:retrograde transport, endosome to Golgi"/>
    <property type="evidence" value="ECO:0007669"/>
    <property type="project" value="TreeGrafter"/>
</dbReference>
<evidence type="ECO:0000256" key="5">
    <source>
        <dbReference type="ARBA" id="ARBA00022692"/>
    </source>
</evidence>
<feature type="transmembrane region" description="Helical" evidence="12">
    <location>
        <begin position="114"/>
        <end position="138"/>
    </location>
</feature>
<accession>A0A7J6P4N8</accession>
<feature type="domain" description="Vps52 C-terminal" evidence="15">
    <location>
        <begin position="1218"/>
        <end position="1484"/>
    </location>
</feature>
<dbReference type="GO" id="GO:0015031">
    <property type="term" value="P:protein transport"/>
    <property type="evidence" value="ECO:0007669"/>
    <property type="project" value="UniProtKB-KW"/>
</dbReference>
<keyword evidence="6" id="KW-0653">Protein transport</keyword>
<feature type="region of interest" description="Disordered" evidence="11">
    <location>
        <begin position="826"/>
        <end position="898"/>
    </location>
</feature>
<feature type="transmembrane region" description="Helical" evidence="12">
    <location>
        <begin position="353"/>
        <end position="371"/>
    </location>
</feature>
<dbReference type="InterPro" id="IPR000620">
    <property type="entry name" value="EamA_dom"/>
</dbReference>
<reference evidence="16 17" key="1">
    <citation type="submission" date="2020-04" db="EMBL/GenBank/DDBJ databases">
        <title>Perkinsus olseni comparative genomics.</title>
        <authorList>
            <person name="Bogema D.R."/>
        </authorList>
    </citation>
    <scope>NUCLEOTIDE SEQUENCE [LARGE SCALE GENOMIC DNA]</scope>
    <source>
        <strain evidence="16">00978-12</strain>
    </source>
</reference>
<evidence type="ECO:0000256" key="10">
    <source>
        <dbReference type="ARBA" id="ARBA00023136"/>
    </source>
</evidence>
<feature type="domain" description="EamA" evidence="13">
    <location>
        <begin position="84"/>
        <end position="185"/>
    </location>
</feature>
<dbReference type="Pfam" id="PF04129">
    <property type="entry name" value="Vps52_CC"/>
    <property type="match status" value="1"/>
</dbReference>
<dbReference type="Pfam" id="PF25539">
    <property type="entry name" value="Bestrophin_2"/>
    <property type="match status" value="1"/>
</dbReference>
<evidence type="ECO:0000256" key="6">
    <source>
        <dbReference type="ARBA" id="ARBA00022927"/>
    </source>
</evidence>
<evidence type="ECO:0000256" key="1">
    <source>
        <dbReference type="ARBA" id="ARBA00004141"/>
    </source>
</evidence>
<dbReference type="GO" id="GO:0006896">
    <property type="term" value="P:Golgi to vacuole transport"/>
    <property type="evidence" value="ECO:0007669"/>
    <property type="project" value="TreeGrafter"/>
</dbReference>
<dbReference type="InterPro" id="IPR007258">
    <property type="entry name" value="Vps52"/>
</dbReference>
<dbReference type="PANTHER" id="PTHR14190:SF7">
    <property type="entry name" value="VACUOLAR PROTEIN SORTING-ASSOCIATED PROTEIN 52 HOMOLOG"/>
    <property type="match status" value="1"/>
</dbReference>
<dbReference type="InterPro" id="IPR048361">
    <property type="entry name" value="Vps52_C"/>
</dbReference>
<evidence type="ECO:0000256" key="7">
    <source>
        <dbReference type="ARBA" id="ARBA00022989"/>
    </source>
</evidence>
<organism evidence="16 17">
    <name type="scientific">Perkinsus olseni</name>
    <name type="common">Perkinsus atlanticus</name>
    <dbReference type="NCBI Taxonomy" id="32597"/>
    <lineage>
        <taxon>Eukaryota</taxon>
        <taxon>Sar</taxon>
        <taxon>Alveolata</taxon>
        <taxon>Perkinsozoa</taxon>
        <taxon>Perkinsea</taxon>
        <taxon>Perkinsida</taxon>
        <taxon>Perkinsidae</taxon>
        <taxon>Perkinsus</taxon>
    </lineage>
</organism>
<comment type="subcellular location">
    <subcellularLocation>
        <location evidence="2">Golgi apparatus</location>
        <location evidence="2">trans-Golgi network</location>
    </subcellularLocation>
    <subcellularLocation>
        <location evidence="1">Membrane</location>
        <topology evidence="1">Multi-pass membrane protein</topology>
    </subcellularLocation>
</comment>
<feature type="transmembrane region" description="Helical" evidence="12">
    <location>
        <begin position="34"/>
        <end position="56"/>
    </location>
</feature>
<keyword evidence="10 12" id="KW-0472">Membrane</keyword>
<keyword evidence="4" id="KW-0813">Transport</keyword>
<comment type="similarity">
    <text evidence="3">Belongs to the VPS52 family.</text>
</comment>
<dbReference type="GO" id="GO:0016020">
    <property type="term" value="C:membrane"/>
    <property type="evidence" value="ECO:0007669"/>
    <property type="project" value="UniProtKB-SubCell"/>
</dbReference>
<evidence type="ECO:0000256" key="8">
    <source>
        <dbReference type="ARBA" id="ARBA00023034"/>
    </source>
</evidence>
<evidence type="ECO:0000313" key="16">
    <source>
        <dbReference type="EMBL" id="KAF4691065.1"/>
    </source>
</evidence>
<comment type="caution">
    <text evidence="16">The sequence shown here is derived from an EMBL/GenBank/DDBJ whole genome shotgun (WGS) entry which is preliminary data.</text>
</comment>
<dbReference type="InterPro" id="IPR044669">
    <property type="entry name" value="YneE/VCCN1/2-like"/>
</dbReference>
<feature type="compositionally biased region" description="Low complexity" evidence="11">
    <location>
        <begin position="872"/>
        <end position="892"/>
    </location>
</feature>
<sequence length="1636" mass="181446">MWGSRSFSEVEQVSRHGRGRCRGLTNFNLIHPSAMWSTFAIVFTIGLLAGSANSIVEKLQFQTGAFGIDGTYHLFEKPWFMSLVMFVAMLLALPVYYFMIWMKSIKVDKVNKRVFFVVAIPSLFDLLGSSFQAIGLVYTPVSVFQMLKGSILIFSAALSVLFLHRKMYRHNWAGVIICVVALVFVGLSSVASRENQTQVVSLGKLLLGICFIVGGQIVCASQYVIEEFLLKPPHDVSPVALVGLEGFWGTIFMVAIALPVVGAIHGGDVGGVIENTKDSFVMLANSSAIMWLTISFVVSVFVFNLCGVMVTATASAVHHTFLDATRTILIWIVSVLMFYVAPNKGLGEPLTAWSLLQLVGFVMLIYGELLYDEVIKLPFGLHEKQPVSELLAPLNAPLVVSPAERKPAPGIPSNKERLPLTQNDADKRQWVAEAGEVFSRFADNDRIVVYSVIACVIAALFVYIDFLNHHIVMEKPFALQIYGTILGYMVVFRTNMALQRYWEGFTSLRQLISKWSDAYSLGACDGERDDGAEDECYFEIIGELTDHEKATLQSADDILLVCQWITEGIATAAADPHLLNIPPPILSRVFQEISTGMLGFNQSWKIAMVPFPFPFAQMMSLLILGVVFLMPMEITHSLDRWAPAMLFATLCVVGFTGLNRICVELEEPFGDDPNDIPIQKLQRNFVRRLEEIALVSEPENSGGPNLAAFMTIRKAAANGENERQQSSVIAGLNKLLQEISNDDSYSLPPWLDEADLLAYCEEASRSEEFSFKAISGMPLEDRDCELVVLRFIQEALGLPSDRVEEPATEARGADVGGRGSVVSVRPESALRMIDDENGGRGERSDAESDWVFDQDQIKSDTPEITTNALECRPSSSLSSSSSTAQRPQSAASRGRREGHTDRIGHVVFLLPRVHRPAIPDFTALATKFEKLAEAGDSADHDSLLRALKAGEPLDDLKASLDEEARLLRHAVLAEFSAKSKNLVELNKRAQEADQALSRIEKDLDGFQSHLRGVSDEIRSLQHSSLVMNDKLKNRLAVQQELQDYVHKVVVSPALVKGICEVPADSDGYASALEELSSKITAFKADGGRLKTQSVAAAQVSPELDKLRLCASQKSRELLITKIGSLRKPKTNIQILQRNVLVQLKGQVAFLERHCTEGFTQVRDYYVTTMSRVYLNQFRLYLQSLVKWQLAAPTGKLLITGGGEQAGSEATVERRLQSGISDAIGGLFGARKQTTATGNVFSLAGRGKVISELDDDPIVAHAAIAQAQRENVPPPMYYAEQVFRSHQRLLCDTCTSEYLFICDFFNCHDLPVEAGRIYEAVLGRTLSWFMDSMQKFVTNSWDSIGMLLMLRIVDHCQSQMSRRRLSCMDSYLSNMHALLWARLNEVLRTNIVSLRAVASATDHTEPPLTSAKPHVMSRRYAEMTVSLYTCLQGWPQIQTAMTDTLWQLHTAFRSALVALSRQLPPQKAHVFIINNADLILTVIHGGGDAGASSSGAVPPEVYKPIEDLLRRDVATFVDSELNMHFGGLVKFVTATEEGGPVGDAEMKEMERLARHFTANWKSNAQLMQKTVMESFTNFNNGMDILKQAMTQLLLYYTKFQKIIAKAYGSQEQQPDWVKTMVPNATILAEIKRYSKLF</sequence>
<dbReference type="EMBL" id="JABANP010000086">
    <property type="protein sequence ID" value="KAF4691065.1"/>
    <property type="molecule type" value="Genomic_DNA"/>
</dbReference>
<feature type="transmembrane region" description="Helical" evidence="12">
    <location>
        <begin position="476"/>
        <end position="492"/>
    </location>
</feature>